<evidence type="ECO:0000313" key="7">
    <source>
        <dbReference type="Proteomes" id="UP001265700"/>
    </source>
</evidence>
<dbReference type="InterPro" id="IPR036188">
    <property type="entry name" value="FAD/NAD-bd_sf"/>
</dbReference>
<feature type="domain" description="FAD dependent oxidoreductase" evidence="5">
    <location>
        <begin position="161"/>
        <end position="510"/>
    </location>
</feature>
<gene>
    <name evidence="6" type="ORF">J2W49_002558</name>
</gene>
<dbReference type="Proteomes" id="UP001265700">
    <property type="component" value="Unassembled WGS sequence"/>
</dbReference>
<keyword evidence="2" id="KW-0963">Cytoplasm</keyword>
<reference evidence="6 7" key="1">
    <citation type="submission" date="2023-07" db="EMBL/GenBank/DDBJ databases">
        <title>Sorghum-associated microbial communities from plants grown in Nebraska, USA.</title>
        <authorList>
            <person name="Schachtman D."/>
        </authorList>
    </citation>
    <scope>NUCLEOTIDE SEQUENCE [LARGE SCALE GENOMIC DNA]</scope>
    <source>
        <strain evidence="6 7">4249</strain>
    </source>
</reference>
<dbReference type="GO" id="GO:0008115">
    <property type="term" value="F:sarcosine oxidase activity"/>
    <property type="evidence" value="ECO:0007669"/>
    <property type="project" value="UniProtKB-EC"/>
</dbReference>
<evidence type="ECO:0000256" key="3">
    <source>
        <dbReference type="ARBA" id="ARBA00022741"/>
    </source>
</evidence>
<comment type="caution">
    <text evidence="6">The sequence shown here is derived from an EMBL/GenBank/DDBJ whole genome shotgun (WGS) entry which is preliminary data.</text>
</comment>
<keyword evidence="3" id="KW-0547">Nucleotide-binding</keyword>
<dbReference type="PANTHER" id="PTHR13847">
    <property type="entry name" value="SARCOSINE DEHYDROGENASE-RELATED"/>
    <property type="match status" value="1"/>
</dbReference>
<dbReference type="SUPFAM" id="SSF51905">
    <property type="entry name" value="FAD/NAD(P)-binding domain"/>
    <property type="match status" value="1"/>
</dbReference>
<name>A0ABU1WMS4_9BURK</name>
<dbReference type="Gene3D" id="3.40.190.10">
    <property type="entry name" value="Periplasmic binding protein-like II"/>
    <property type="match status" value="1"/>
</dbReference>
<keyword evidence="7" id="KW-1185">Reference proteome</keyword>
<dbReference type="PANTHER" id="PTHR13847:SF287">
    <property type="entry name" value="FAD-DEPENDENT OXIDOREDUCTASE DOMAIN-CONTAINING PROTEIN 1"/>
    <property type="match status" value="1"/>
</dbReference>
<keyword evidence="4 6" id="KW-0560">Oxidoreductase</keyword>
<evidence type="ECO:0000256" key="1">
    <source>
        <dbReference type="ARBA" id="ARBA00004496"/>
    </source>
</evidence>
<dbReference type="NCBIfam" id="TIGR01373">
    <property type="entry name" value="soxB"/>
    <property type="match status" value="1"/>
</dbReference>
<dbReference type="EMBL" id="JAVDWU010000005">
    <property type="protein sequence ID" value="MDR7150595.1"/>
    <property type="molecule type" value="Genomic_DNA"/>
</dbReference>
<dbReference type="InterPro" id="IPR006278">
    <property type="entry name" value="SoxB"/>
</dbReference>
<proteinExistence type="predicted"/>
<comment type="subcellular location">
    <subcellularLocation>
        <location evidence="1">Cytoplasm</location>
    </subcellularLocation>
</comment>
<dbReference type="InterPro" id="IPR006076">
    <property type="entry name" value="FAD-dep_OxRdtase"/>
</dbReference>
<organism evidence="6 7">
    <name type="scientific">Hydrogenophaga palleronii</name>
    <dbReference type="NCBI Taxonomy" id="65655"/>
    <lineage>
        <taxon>Bacteria</taxon>
        <taxon>Pseudomonadati</taxon>
        <taxon>Pseudomonadota</taxon>
        <taxon>Betaproteobacteria</taxon>
        <taxon>Burkholderiales</taxon>
        <taxon>Comamonadaceae</taxon>
        <taxon>Hydrogenophaga</taxon>
    </lineage>
</organism>
<protein>
    <submittedName>
        <fullName evidence="6">Sarcosine oxidase subunit beta</fullName>
        <ecNumber evidence="6">1.5.3.1</ecNumber>
    </submittedName>
</protein>
<dbReference type="Gene3D" id="3.50.50.60">
    <property type="entry name" value="FAD/NAD(P)-binding domain"/>
    <property type="match status" value="1"/>
</dbReference>
<evidence type="ECO:0000256" key="2">
    <source>
        <dbReference type="ARBA" id="ARBA00022490"/>
    </source>
</evidence>
<dbReference type="Pfam" id="PF01266">
    <property type="entry name" value="DAO"/>
    <property type="match status" value="1"/>
</dbReference>
<evidence type="ECO:0000256" key="4">
    <source>
        <dbReference type="ARBA" id="ARBA00023002"/>
    </source>
</evidence>
<dbReference type="Gene3D" id="3.30.9.10">
    <property type="entry name" value="D-Amino Acid Oxidase, subunit A, domain 2"/>
    <property type="match status" value="1"/>
</dbReference>
<sequence>MPALAARWLIPCLRQRAAARIDVDIELATSIWDTEFRKERFDFAILYGDGSLPGSQLLMHDWQVSVAALMTGAQAPGCSLFRPPGCPQCPVPCRNLAIARPVGASSRGGEIQQWRQIFWASTQANMRGQHYSLWSLLKHGFKNHQTWEPAWERVALKPSYDVVIVGGGGHGLATAYYLAKNHPQVGRIAVLEKGYLGGGNTARNTTIVRSNYLWDESAAIYEHSLKLWEGLTEDLNFNVMFSQRGVFNLGHTLQDMRDIERRVNANALQGIDAHVLNAQEVKEKIPQLDCSRSRRYPVLGASWQPRAGIAHHDAVARGFARAASRLGVDLIEGCEVTGMDIEGGRIRGLQTSLGAIKTERVGCVAAGHSSVLAKMAGLRMPLESHPLQAFVSESMQRVIDTVIMSNAVHGYLSQSDKGELVIGAGIDSYVGYGQRGSPHVIEHTAAAIIELFPQFSRVRMNRQWGGIVDVTPDACPIISKTAVQGLFFNCGWGTGGFKATPGSGHVFADMLAQGAPNALAKPFSVDRFHSGHLIDEHGAAGVAH</sequence>
<accession>A0ABU1WMS4</accession>
<dbReference type="EC" id="1.5.3.1" evidence="6"/>
<evidence type="ECO:0000313" key="6">
    <source>
        <dbReference type="EMBL" id="MDR7150595.1"/>
    </source>
</evidence>
<evidence type="ECO:0000259" key="5">
    <source>
        <dbReference type="Pfam" id="PF01266"/>
    </source>
</evidence>